<dbReference type="GO" id="GO:0046872">
    <property type="term" value="F:metal ion binding"/>
    <property type="evidence" value="ECO:0007669"/>
    <property type="project" value="InterPro"/>
</dbReference>
<comment type="similarity">
    <text evidence="6">Belongs to the 5'-nucleotidase family.</text>
</comment>
<feature type="domain" description="Calcineurin-like phosphoesterase" evidence="8">
    <location>
        <begin position="42"/>
        <end position="299"/>
    </location>
</feature>
<dbReference type="GO" id="GO:0030288">
    <property type="term" value="C:outer membrane-bounded periplasmic space"/>
    <property type="evidence" value="ECO:0007669"/>
    <property type="project" value="TreeGrafter"/>
</dbReference>
<dbReference type="PANTHER" id="PTHR11575:SF24">
    <property type="entry name" value="5'-NUCLEOTIDASE"/>
    <property type="match status" value="1"/>
</dbReference>
<evidence type="ECO:0000259" key="9">
    <source>
        <dbReference type="Pfam" id="PF02872"/>
    </source>
</evidence>
<dbReference type="EMBL" id="WMZJ01000001">
    <property type="protein sequence ID" value="MTS53330.1"/>
    <property type="molecule type" value="Genomic_DNA"/>
</dbReference>
<keyword evidence="6" id="KW-0547">Nucleotide-binding</keyword>
<dbReference type="AlphaFoldDB" id="A0A7X2X244"/>
<dbReference type="Gene3D" id="3.90.780.10">
    <property type="entry name" value="5'-Nucleotidase, C-terminal domain"/>
    <property type="match status" value="1"/>
</dbReference>
<evidence type="ECO:0000256" key="4">
    <source>
        <dbReference type="ARBA" id="ARBA00022729"/>
    </source>
</evidence>
<dbReference type="FunFam" id="3.90.780.10:FF:000004">
    <property type="entry name" value="UDP-sugar hydrolase, putative"/>
    <property type="match status" value="1"/>
</dbReference>
<accession>A0A7X2X244</accession>
<dbReference type="Proteomes" id="UP000441330">
    <property type="component" value="Unassembled WGS sequence"/>
</dbReference>
<feature type="compositionally biased region" description="Pro residues" evidence="7">
    <location>
        <begin position="625"/>
        <end position="635"/>
    </location>
</feature>
<keyword evidence="3" id="KW-0964">Secreted</keyword>
<dbReference type="Gene3D" id="3.60.21.10">
    <property type="match status" value="1"/>
</dbReference>
<proteinExistence type="inferred from homology"/>
<feature type="chain" id="PRO_5031600976" evidence="6">
    <location>
        <begin position="33"/>
        <end position="709"/>
    </location>
</feature>
<reference evidence="10 11" key="1">
    <citation type="journal article" date="2019" name="Nat. Med.">
        <title>A library of human gut bacterial isolates paired with longitudinal multiomics data enables mechanistic microbiome research.</title>
        <authorList>
            <person name="Poyet M."/>
            <person name="Groussin M."/>
            <person name="Gibbons S.M."/>
            <person name="Avila-Pacheco J."/>
            <person name="Jiang X."/>
            <person name="Kearney S.M."/>
            <person name="Perrotta A.R."/>
            <person name="Berdy B."/>
            <person name="Zhao S."/>
            <person name="Lieberman T.D."/>
            <person name="Swanson P.K."/>
            <person name="Smith M."/>
            <person name="Roesemann S."/>
            <person name="Alexander J.E."/>
            <person name="Rich S.A."/>
            <person name="Livny J."/>
            <person name="Vlamakis H."/>
            <person name="Clish C."/>
            <person name="Bullock K."/>
            <person name="Deik A."/>
            <person name="Scott J."/>
            <person name="Pierce K.A."/>
            <person name="Xavier R.J."/>
            <person name="Alm E.J."/>
        </authorList>
    </citation>
    <scope>NUCLEOTIDE SEQUENCE [LARGE SCALE GENOMIC DNA]</scope>
    <source>
        <strain evidence="10 11">BIOML-A1</strain>
    </source>
</reference>
<dbReference type="GO" id="GO:0008768">
    <property type="term" value="F:UDP-sugar diphosphatase activity"/>
    <property type="evidence" value="ECO:0007669"/>
    <property type="project" value="TreeGrafter"/>
</dbReference>
<gene>
    <name evidence="10" type="ORF">GMC94_00235</name>
</gene>
<dbReference type="InterPro" id="IPR004843">
    <property type="entry name" value="Calcineurin-like_PHP"/>
</dbReference>
<keyword evidence="6" id="KW-0378">Hydrolase</keyword>
<feature type="domain" description="5'-Nucleotidase C-terminal" evidence="9">
    <location>
        <begin position="374"/>
        <end position="538"/>
    </location>
</feature>
<dbReference type="InterPro" id="IPR036907">
    <property type="entry name" value="5'-Nucleotdase_C_sf"/>
</dbReference>
<evidence type="ECO:0000256" key="1">
    <source>
        <dbReference type="ARBA" id="ARBA00004168"/>
    </source>
</evidence>
<dbReference type="PROSITE" id="PS00786">
    <property type="entry name" value="5_NUCLEOTIDASE_2"/>
    <property type="match status" value="1"/>
</dbReference>
<dbReference type="PANTHER" id="PTHR11575">
    <property type="entry name" value="5'-NUCLEOTIDASE-RELATED"/>
    <property type="match status" value="1"/>
</dbReference>
<dbReference type="SUPFAM" id="SSF55816">
    <property type="entry name" value="5'-nucleotidase (syn. UDP-sugar hydrolase), C-terminal domain"/>
    <property type="match status" value="1"/>
</dbReference>
<dbReference type="Pfam" id="PF00149">
    <property type="entry name" value="Metallophos"/>
    <property type="match status" value="1"/>
</dbReference>
<feature type="compositionally biased region" description="Pro residues" evidence="7">
    <location>
        <begin position="587"/>
        <end position="607"/>
    </location>
</feature>
<dbReference type="InterPro" id="IPR029052">
    <property type="entry name" value="Metallo-depent_PP-like"/>
</dbReference>
<evidence type="ECO:0000256" key="3">
    <source>
        <dbReference type="ARBA" id="ARBA00022525"/>
    </source>
</evidence>
<dbReference type="SUPFAM" id="SSF56300">
    <property type="entry name" value="Metallo-dependent phosphatases"/>
    <property type="match status" value="1"/>
</dbReference>
<dbReference type="InterPro" id="IPR006179">
    <property type="entry name" value="5_nucleotidase/apyrase"/>
</dbReference>
<evidence type="ECO:0000313" key="10">
    <source>
        <dbReference type="EMBL" id="MTS53330.1"/>
    </source>
</evidence>
<evidence type="ECO:0000313" key="11">
    <source>
        <dbReference type="Proteomes" id="UP000441330"/>
    </source>
</evidence>
<evidence type="ECO:0000256" key="7">
    <source>
        <dbReference type="SAM" id="MobiDB-lite"/>
    </source>
</evidence>
<dbReference type="InterPro" id="IPR008334">
    <property type="entry name" value="5'-Nucleotdase_C"/>
</dbReference>
<keyword evidence="4 6" id="KW-0732">Signal</keyword>
<dbReference type="InterPro" id="IPR006146">
    <property type="entry name" value="5'-Nucleotdase_CS"/>
</dbReference>
<feature type="region of interest" description="Disordered" evidence="7">
    <location>
        <begin position="580"/>
        <end position="649"/>
    </location>
</feature>
<feature type="compositionally biased region" description="Low complexity" evidence="7">
    <location>
        <begin position="608"/>
        <end position="624"/>
    </location>
</feature>
<evidence type="ECO:0000256" key="6">
    <source>
        <dbReference type="RuleBase" id="RU362119"/>
    </source>
</evidence>
<keyword evidence="2" id="KW-0134">Cell wall</keyword>
<evidence type="ECO:0000256" key="5">
    <source>
        <dbReference type="ARBA" id="ARBA00023088"/>
    </source>
</evidence>
<sequence>MEYSMKKKIILKSSILAVAAGLSVFAINSVFADELPVQFMGVNDFHGALEQTGTARLEGETVKNAGTAPLLATYLNDSQKDFETENAGTPNASIRVQAGDMVGASPANSALLQDEPTVKVFNEMNFEYGTLGNHEFDEGLGEFNRIMKGEAPTPGQFNKIVDEYPHEASKQEVVIANLVDKDTNKIPFDWKPYTIKEIPVNDKTVKVGFIGVVTTEFPNLVLRKNHEQYRVLDEAESIAKYARELNDQGVHAIAVLAHVAATSKNGVAEGPAADMIKKLNQIYPENSVDIVFAGHNHQYTNGMVGNTLIVQGTSQGKAYSDVRGVLDTDTADFVKAPTAKIIAVDPSKGKAKDAKVQAIIDDANTTVKKVTEAKIGTADKAENITRELNAQKESAVGDLVTAAQLDIAKKSGYPDVDFAFTNNGGIRADLVVKPDGTVTWGAAQAVQPFGNILQVVEITGDQIYKALDQQYDEKELYFLQMAGIKYTYTKPADATEENPYKVVKAYKADGTEIDRNKTYKAIINDFLYGGGDGFSVFRDTKLIGAINPDTEVFIQYIEDVNKAGKKLSASILGNKTFVEKVEEETPTPEPQPTPQPQPEPQPAPVDPVSPVNPVHPVAPVTPATPTTPTPQPEGPVTPAQPAASETKEVATNKPVAVTYHTGGQAEVAATPATGLPKTGQDELASTVLSLFGMTSLALAGFVASKKREG</sequence>
<dbReference type="GO" id="GO:0000166">
    <property type="term" value="F:nucleotide binding"/>
    <property type="evidence" value="ECO:0007669"/>
    <property type="project" value="UniProtKB-KW"/>
</dbReference>
<keyword evidence="5" id="KW-0572">Peptidoglycan-anchor</keyword>
<dbReference type="NCBIfam" id="TIGR01167">
    <property type="entry name" value="LPXTG_anchor"/>
    <property type="match status" value="1"/>
</dbReference>
<organism evidence="10 11">
    <name type="scientific">Streptococcus parasanguinis</name>
    <dbReference type="NCBI Taxonomy" id="1318"/>
    <lineage>
        <taxon>Bacteria</taxon>
        <taxon>Bacillati</taxon>
        <taxon>Bacillota</taxon>
        <taxon>Bacilli</taxon>
        <taxon>Lactobacillales</taxon>
        <taxon>Streptococcaceae</taxon>
        <taxon>Streptococcus</taxon>
    </lineage>
</organism>
<evidence type="ECO:0000256" key="2">
    <source>
        <dbReference type="ARBA" id="ARBA00022512"/>
    </source>
</evidence>
<protein>
    <submittedName>
        <fullName evidence="10">LPXTG cell wall anchor domain-containing protein</fullName>
    </submittedName>
</protein>
<dbReference type="GO" id="GO:0009166">
    <property type="term" value="P:nucleotide catabolic process"/>
    <property type="evidence" value="ECO:0007669"/>
    <property type="project" value="InterPro"/>
</dbReference>
<dbReference type="FunFam" id="3.60.21.10:FF:000052">
    <property type="entry name" value="Endonuclease YhcR"/>
    <property type="match status" value="1"/>
</dbReference>
<dbReference type="PRINTS" id="PR01607">
    <property type="entry name" value="APYRASEFAMLY"/>
</dbReference>
<comment type="subcellular location">
    <subcellularLocation>
        <location evidence="1">Secreted</location>
        <location evidence="1">Cell wall</location>
        <topology evidence="1">Peptidoglycan-anchor</topology>
    </subcellularLocation>
</comment>
<name>A0A7X2X244_STRPA</name>
<comment type="caution">
    <text evidence="10">The sequence shown here is derived from an EMBL/GenBank/DDBJ whole genome shotgun (WGS) entry which is preliminary data.</text>
</comment>
<dbReference type="GO" id="GO:0008253">
    <property type="term" value="F:5'-nucleotidase activity"/>
    <property type="evidence" value="ECO:0007669"/>
    <property type="project" value="TreeGrafter"/>
</dbReference>
<dbReference type="Pfam" id="PF02872">
    <property type="entry name" value="5_nucleotid_C"/>
    <property type="match status" value="1"/>
</dbReference>
<feature type="signal peptide" evidence="6">
    <location>
        <begin position="1"/>
        <end position="32"/>
    </location>
</feature>
<evidence type="ECO:0000259" key="8">
    <source>
        <dbReference type="Pfam" id="PF00149"/>
    </source>
</evidence>